<evidence type="ECO:0000313" key="10">
    <source>
        <dbReference type="EMBL" id="THF50968.1"/>
    </source>
</evidence>
<comment type="subcellular location">
    <subcellularLocation>
        <location evidence="1">Membrane</location>
    </subcellularLocation>
</comment>
<dbReference type="Pfam" id="PF05227">
    <property type="entry name" value="CHASE3"/>
    <property type="match status" value="1"/>
</dbReference>
<feature type="region of interest" description="Disordered" evidence="6">
    <location>
        <begin position="268"/>
        <end position="293"/>
    </location>
</feature>
<dbReference type="InterPro" id="IPR003660">
    <property type="entry name" value="HAMP_dom"/>
</dbReference>
<dbReference type="Gene3D" id="1.10.287.950">
    <property type="entry name" value="Methyl-accepting chemotaxis protein"/>
    <property type="match status" value="1"/>
</dbReference>
<keyword evidence="7" id="KW-0812">Transmembrane</keyword>
<dbReference type="Gene3D" id="6.10.340.10">
    <property type="match status" value="1"/>
</dbReference>
<evidence type="ECO:0000256" key="7">
    <source>
        <dbReference type="SAM" id="Phobius"/>
    </source>
</evidence>
<dbReference type="GO" id="GO:0016020">
    <property type="term" value="C:membrane"/>
    <property type="evidence" value="ECO:0007669"/>
    <property type="project" value="UniProtKB-SubCell"/>
</dbReference>
<dbReference type="FunFam" id="1.10.287.950:FF:000001">
    <property type="entry name" value="Methyl-accepting chemotaxis sensory transducer"/>
    <property type="match status" value="1"/>
</dbReference>
<dbReference type="AlphaFoldDB" id="A0A4S3ZYI1"/>
<dbReference type="SUPFAM" id="SSF158472">
    <property type="entry name" value="HAMP domain-like"/>
    <property type="match status" value="1"/>
</dbReference>
<feature type="compositionally biased region" description="Basic and acidic residues" evidence="6">
    <location>
        <begin position="277"/>
        <end position="293"/>
    </location>
</feature>
<evidence type="ECO:0000256" key="6">
    <source>
        <dbReference type="SAM" id="MobiDB-lite"/>
    </source>
</evidence>
<feature type="coiled-coil region" evidence="5">
    <location>
        <begin position="363"/>
        <end position="390"/>
    </location>
</feature>
<keyword evidence="4" id="KW-0807">Transducer</keyword>
<dbReference type="Proteomes" id="UP000310754">
    <property type="component" value="Unassembled WGS sequence"/>
</dbReference>
<keyword evidence="7" id="KW-1133">Transmembrane helix</keyword>
<keyword evidence="2" id="KW-0145">Chemotaxis</keyword>
<dbReference type="PROSITE" id="PS50111">
    <property type="entry name" value="CHEMOTAXIS_TRANSDUC_2"/>
    <property type="match status" value="1"/>
</dbReference>
<evidence type="ECO:0000259" key="8">
    <source>
        <dbReference type="PROSITE" id="PS50111"/>
    </source>
</evidence>
<dbReference type="GO" id="GO:0007165">
    <property type="term" value="P:signal transduction"/>
    <property type="evidence" value="ECO:0007669"/>
    <property type="project" value="UniProtKB-KW"/>
</dbReference>
<evidence type="ECO:0000313" key="11">
    <source>
        <dbReference type="Proteomes" id="UP000310754"/>
    </source>
</evidence>
<dbReference type="EMBL" id="SSOA01000003">
    <property type="protein sequence ID" value="THF50968.1"/>
    <property type="molecule type" value="Genomic_DNA"/>
</dbReference>
<evidence type="ECO:0000256" key="4">
    <source>
        <dbReference type="PROSITE-ProRule" id="PRU00284"/>
    </source>
</evidence>
<evidence type="ECO:0000256" key="5">
    <source>
        <dbReference type="SAM" id="Coils"/>
    </source>
</evidence>
<evidence type="ECO:0000256" key="3">
    <source>
        <dbReference type="ARBA" id="ARBA00029447"/>
    </source>
</evidence>
<dbReference type="InterPro" id="IPR007891">
    <property type="entry name" value="CHASE3"/>
</dbReference>
<dbReference type="CDD" id="cd06225">
    <property type="entry name" value="HAMP"/>
    <property type="match status" value="1"/>
</dbReference>
<dbReference type="SMART" id="SM00304">
    <property type="entry name" value="HAMP"/>
    <property type="match status" value="2"/>
</dbReference>
<reference evidence="10 11" key="1">
    <citation type="submission" date="2019-04" db="EMBL/GenBank/DDBJ databases">
        <title>Rhizobium terrae sp. nov., isolated from a paddy soil.</title>
        <authorList>
            <person name="Lin S.-Y."/>
            <person name="Hameed A."/>
            <person name="Huang H.-I."/>
            <person name="Young C.-C."/>
        </authorList>
    </citation>
    <scope>NUCLEOTIDE SEQUENCE [LARGE SCALE GENOMIC DNA]</scope>
    <source>
        <strain evidence="10 11">CC-HIH110</strain>
    </source>
</reference>
<feature type="transmembrane region" description="Helical" evidence="7">
    <location>
        <begin position="193"/>
        <end position="211"/>
    </location>
</feature>
<dbReference type="SMART" id="SM00283">
    <property type="entry name" value="MA"/>
    <property type="match status" value="1"/>
</dbReference>
<sequence>MGFIDDMRIFMKVGLTFVILLVVSLAISAISWNSLSRQEQSSGWTVHTYQVLAKMDAIVAAMVDQETGIRGYLLSGGDEKFLEPQKAGKENYTAAYAAVRSLTSDNQVQQKRLADLDATVQEWQTKVVAQEIALMKDPATKAQGQQLEISGAGKQFMDGVRAQAKVIAGEEQRLLEVRQKDAIEAAYAARRNILLGSGALVVIIALSLLMLNKSMILPLTRITASMRALATGNTAIDIPGVGRRDEVGNMADAVEVFRKNAIANTELEQQAATSRQQTEKTEAANRERAEREATNLRFATETLGDGLKRLAQGDVSFQINETFAPEYEELRRDFNTSLSQLGSAIGSVLSTVEGMENGTREIAEGANDLSKRTEQQAAALEETAAALDQITVNVSNSSKRTEEARAVAITANQNAVKSSEVVHQAEDAMRRIEESSQQISNIIGVIDEIAFQTNLLALNAGVEAARAGEAGKGFAVVAQEVRELAQRSASAAKEIKGLIQNSSTEVDNGVRLVRDTGVALKSIGDHVVQINQLMEAIATSAKEQSTGLAEVNSAVNQMDQTTQQNAAMVEQSTAAASALASEANHLKELVGQFKISGSNGASARPVVATAAQRPVQSPARALASKVGRAFGLGGSSAVAEKQVWSEF</sequence>
<organism evidence="10 11">
    <name type="scientific">Allorhizobium terrae</name>
    <dbReference type="NCBI Taxonomy" id="1848972"/>
    <lineage>
        <taxon>Bacteria</taxon>
        <taxon>Pseudomonadati</taxon>
        <taxon>Pseudomonadota</taxon>
        <taxon>Alphaproteobacteria</taxon>
        <taxon>Hyphomicrobiales</taxon>
        <taxon>Rhizobiaceae</taxon>
        <taxon>Rhizobium/Agrobacterium group</taxon>
        <taxon>Allorhizobium</taxon>
    </lineage>
</organism>
<dbReference type="PANTHER" id="PTHR43531">
    <property type="entry name" value="PROTEIN ICFG"/>
    <property type="match status" value="1"/>
</dbReference>
<dbReference type="CDD" id="cd19410">
    <property type="entry name" value="HK9-like_sensor"/>
    <property type="match status" value="1"/>
</dbReference>
<feature type="domain" description="HAMP" evidence="9">
    <location>
        <begin position="213"/>
        <end position="266"/>
    </location>
</feature>
<gene>
    <name evidence="10" type="ORF">E6C51_09075</name>
</gene>
<keyword evidence="11" id="KW-1185">Reference proteome</keyword>
<evidence type="ECO:0000259" key="9">
    <source>
        <dbReference type="PROSITE" id="PS50885"/>
    </source>
</evidence>
<dbReference type="CDD" id="cd11386">
    <property type="entry name" value="MCP_signal"/>
    <property type="match status" value="1"/>
</dbReference>
<keyword evidence="5" id="KW-0175">Coiled coil</keyword>
<feature type="domain" description="HAMP" evidence="9">
    <location>
        <begin position="294"/>
        <end position="346"/>
    </location>
</feature>
<evidence type="ECO:0000256" key="1">
    <source>
        <dbReference type="ARBA" id="ARBA00004370"/>
    </source>
</evidence>
<dbReference type="RefSeq" id="WP_190235721.1">
    <property type="nucleotide sequence ID" value="NZ_SSOA01000003.1"/>
</dbReference>
<keyword evidence="7" id="KW-0472">Membrane</keyword>
<comment type="caution">
    <text evidence="10">The sequence shown here is derived from an EMBL/GenBank/DDBJ whole genome shotgun (WGS) entry which is preliminary data.</text>
</comment>
<dbReference type="PROSITE" id="PS50885">
    <property type="entry name" value="HAMP"/>
    <property type="match status" value="2"/>
</dbReference>
<accession>A0A4S3ZYI1</accession>
<protein>
    <submittedName>
        <fullName evidence="10">HAMP domain-containing protein</fullName>
    </submittedName>
</protein>
<comment type="similarity">
    <text evidence="3">Belongs to the methyl-accepting chemotaxis (MCP) protein family.</text>
</comment>
<name>A0A4S3ZYI1_9HYPH</name>
<dbReference type="PANTHER" id="PTHR43531:SF11">
    <property type="entry name" value="METHYL-ACCEPTING CHEMOTAXIS PROTEIN 3"/>
    <property type="match status" value="1"/>
</dbReference>
<dbReference type="InterPro" id="IPR051310">
    <property type="entry name" value="MCP_chemotaxis"/>
</dbReference>
<dbReference type="Pfam" id="PF00015">
    <property type="entry name" value="MCPsignal"/>
    <property type="match status" value="1"/>
</dbReference>
<feature type="domain" description="Methyl-accepting transducer" evidence="8">
    <location>
        <begin position="351"/>
        <end position="580"/>
    </location>
</feature>
<dbReference type="Pfam" id="PF00672">
    <property type="entry name" value="HAMP"/>
    <property type="match status" value="1"/>
</dbReference>
<dbReference type="SUPFAM" id="SSF58104">
    <property type="entry name" value="Methyl-accepting chemotaxis protein (MCP) signaling domain"/>
    <property type="match status" value="1"/>
</dbReference>
<evidence type="ECO:0000256" key="2">
    <source>
        <dbReference type="ARBA" id="ARBA00022500"/>
    </source>
</evidence>
<dbReference type="GO" id="GO:0006935">
    <property type="term" value="P:chemotaxis"/>
    <property type="evidence" value="ECO:0007669"/>
    <property type="project" value="UniProtKB-KW"/>
</dbReference>
<proteinExistence type="inferred from homology"/>
<dbReference type="InterPro" id="IPR004089">
    <property type="entry name" value="MCPsignal_dom"/>
</dbReference>